<sequence>MIEQETIQAFNSRLNVDLNNIKKMTPSQLDAVKHYGSQAEALLKNKDLALFIHHFKFEVADSLSAIAGHTPEDNARRVALSNELRGIDQFVATLQRAMYMKTRVVNLQTQKVADPAEDPIKREYNL</sequence>
<dbReference type="EMBL" id="LR796788">
    <property type="protein sequence ID" value="CAB4166315.1"/>
    <property type="molecule type" value="Genomic_DNA"/>
</dbReference>
<proteinExistence type="predicted"/>
<gene>
    <name evidence="1" type="ORF">UFOVP849_27</name>
</gene>
<reference evidence="1" key="1">
    <citation type="submission" date="2020-04" db="EMBL/GenBank/DDBJ databases">
        <authorList>
            <person name="Chiriac C."/>
            <person name="Salcher M."/>
            <person name="Ghai R."/>
            <person name="Kavagutti S V."/>
        </authorList>
    </citation>
    <scope>NUCLEOTIDE SEQUENCE</scope>
</reference>
<organism evidence="1">
    <name type="scientific">uncultured Caudovirales phage</name>
    <dbReference type="NCBI Taxonomy" id="2100421"/>
    <lineage>
        <taxon>Viruses</taxon>
        <taxon>Duplodnaviria</taxon>
        <taxon>Heunggongvirae</taxon>
        <taxon>Uroviricota</taxon>
        <taxon>Caudoviricetes</taxon>
        <taxon>Peduoviridae</taxon>
        <taxon>Maltschvirus</taxon>
        <taxon>Maltschvirus maltsch</taxon>
    </lineage>
</organism>
<accession>A0A6J5PB40</accession>
<evidence type="ECO:0000313" key="1">
    <source>
        <dbReference type="EMBL" id="CAB4166315.1"/>
    </source>
</evidence>
<protein>
    <submittedName>
        <fullName evidence="1">Uncharacterized protein</fullName>
    </submittedName>
</protein>
<name>A0A6J5PB40_9CAUD</name>